<gene>
    <name evidence="7" type="ORF">ALC53_06717</name>
</gene>
<dbReference type="InterPro" id="IPR013087">
    <property type="entry name" value="Znf_C2H2_type"/>
</dbReference>
<feature type="domain" description="C2H2-type" evidence="6">
    <location>
        <begin position="362"/>
        <end position="390"/>
    </location>
</feature>
<evidence type="ECO:0000256" key="2">
    <source>
        <dbReference type="ARBA" id="ARBA00022737"/>
    </source>
</evidence>
<feature type="domain" description="C2H2-type" evidence="6">
    <location>
        <begin position="223"/>
        <end position="250"/>
    </location>
</feature>
<dbReference type="Gene3D" id="3.30.160.60">
    <property type="entry name" value="Classic Zinc Finger"/>
    <property type="match status" value="3"/>
</dbReference>
<reference evidence="7 8" key="1">
    <citation type="submission" date="2015-09" db="EMBL/GenBank/DDBJ databases">
        <title>Atta colombica WGS genome.</title>
        <authorList>
            <person name="Nygaard S."/>
            <person name="Hu H."/>
            <person name="Boomsma J."/>
            <person name="Zhang G."/>
        </authorList>
    </citation>
    <scope>NUCLEOTIDE SEQUENCE [LARGE SCALE GENOMIC DNA]</scope>
    <source>
        <strain evidence="7">Treedump-2</strain>
        <tissue evidence="7">Whole body</tissue>
    </source>
</reference>
<evidence type="ECO:0000259" key="6">
    <source>
        <dbReference type="PROSITE" id="PS50157"/>
    </source>
</evidence>
<dbReference type="PROSITE" id="PS00028">
    <property type="entry name" value="ZINC_FINGER_C2H2_1"/>
    <property type="match status" value="4"/>
</dbReference>
<dbReference type="PANTHER" id="PTHR24379">
    <property type="entry name" value="KRAB AND ZINC FINGER DOMAIN-CONTAINING"/>
    <property type="match status" value="1"/>
</dbReference>
<name>A0A151I363_9HYME</name>
<organism evidence="7 8">
    <name type="scientific">Atta colombica</name>
    <dbReference type="NCBI Taxonomy" id="520822"/>
    <lineage>
        <taxon>Eukaryota</taxon>
        <taxon>Metazoa</taxon>
        <taxon>Ecdysozoa</taxon>
        <taxon>Arthropoda</taxon>
        <taxon>Hexapoda</taxon>
        <taxon>Insecta</taxon>
        <taxon>Pterygota</taxon>
        <taxon>Neoptera</taxon>
        <taxon>Endopterygota</taxon>
        <taxon>Hymenoptera</taxon>
        <taxon>Apocrita</taxon>
        <taxon>Aculeata</taxon>
        <taxon>Formicoidea</taxon>
        <taxon>Formicidae</taxon>
        <taxon>Myrmicinae</taxon>
        <taxon>Atta</taxon>
    </lineage>
</organism>
<dbReference type="PANTHER" id="PTHR24379:SF121">
    <property type="entry name" value="C2H2-TYPE DOMAIN-CONTAINING PROTEIN"/>
    <property type="match status" value="1"/>
</dbReference>
<accession>A0A151I363</accession>
<evidence type="ECO:0000313" key="7">
    <source>
        <dbReference type="EMBL" id="KYM82805.1"/>
    </source>
</evidence>
<evidence type="ECO:0000313" key="8">
    <source>
        <dbReference type="Proteomes" id="UP000078540"/>
    </source>
</evidence>
<evidence type="ECO:0000256" key="3">
    <source>
        <dbReference type="ARBA" id="ARBA00022771"/>
    </source>
</evidence>
<dbReference type="Proteomes" id="UP000078540">
    <property type="component" value="Unassembled WGS sequence"/>
</dbReference>
<evidence type="ECO:0000256" key="4">
    <source>
        <dbReference type="ARBA" id="ARBA00022833"/>
    </source>
</evidence>
<protein>
    <recommendedName>
        <fullName evidence="6">C2H2-type domain-containing protein</fullName>
    </recommendedName>
</protein>
<sequence length="424" mass="47966">MKRRSHGLVRHAHAVSEDRTVMPEGGKWSGVEARRNAEASSEALALKWPLLVSRVQRKATLLRQIVPDPYGTRERRVSRSNESSISLATPPAIHVGPIVTPGSNETISIVIPLSAQLTTMASQKVDKNSKDYGSDTKRAVPVIVNPPRSPRNRTCGKGCPFPTCMRYGRAFSRLHDLKRHIARHAMRKEKLQQTEQKVDIENATSDATLQDALMRDTGNKGGYPCPRCTKRYNDEDKLKAHLVSHGKIMPKNNHLKQEEHTRNMLQSQAMIDKSSTIVKNEDDFLLEEMLLIKKDPRRTDKNDSKIRCDYCSKTFKTKWTLSSHVAAHEGRFQYDCGLCGKKFVRKSHYEGHLRSHEAARPYSCEQCGKTFKELKHRREHTKRKHPSNQSAIQSLLDSIGPCAAEETNIDQAKFTLLMPVNFGG</sequence>
<keyword evidence="2" id="KW-0677">Repeat</keyword>
<dbReference type="InterPro" id="IPR036236">
    <property type="entry name" value="Znf_C2H2_sf"/>
</dbReference>
<dbReference type="PROSITE" id="PS50157">
    <property type="entry name" value="ZINC_FINGER_C2H2_2"/>
    <property type="match status" value="4"/>
</dbReference>
<keyword evidence="1" id="KW-0479">Metal-binding</keyword>
<keyword evidence="4" id="KW-0862">Zinc</keyword>
<dbReference type="GO" id="GO:0008270">
    <property type="term" value="F:zinc ion binding"/>
    <property type="evidence" value="ECO:0007669"/>
    <property type="project" value="UniProtKB-KW"/>
</dbReference>
<dbReference type="Pfam" id="PF00096">
    <property type="entry name" value="zf-C2H2"/>
    <property type="match status" value="2"/>
</dbReference>
<dbReference type="Pfam" id="PF13894">
    <property type="entry name" value="zf-C2H2_4"/>
    <property type="match status" value="1"/>
</dbReference>
<dbReference type="EMBL" id="KQ976507">
    <property type="protein sequence ID" value="KYM82805.1"/>
    <property type="molecule type" value="Genomic_DNA"/>
</dbReference>
<dbReference type="STRING" id="520822.A0A151I363"/>
<dbReference type="SUPFAM" id="SSF57667">
    <property type="entry name" value="beta-beta-alpha zinc fingers"/>
    <property type="match status" value="3"/>
</dbReference>
<feature type="domain" description="C2H2-type" evidence="6">
    <location>
        <begin position="306"/>
        <end position="333"/>
    </location>
</feature>
<keyword evidence="3 5" id="KW-0863">Zinc-finger</keyword>
<keyword evidence="8" id="KW-1185">Reference proteome</keyword>
<dbReference type="AlphaFoldDB" id="A0A151I363"/>
<proteinExistence type="predicted"/>
<evidence type="ECO:0000256" key="5">
    <source>
        <dbReference type="PROSITE-ProRule" id="PRU00042"/>
    </source>
</evidence>
<feature type="domain" description="C2H2-type" evidence="6">
    <location>
        <begin position="334"/>
        <end position="361"/>
    </location>
</feature>
<dbReference type="SMART" id="SM00355">
    <property type="entry name" value="ZnF_C2H2"/>
    <property type="match status" value="5"/>
</dbReference>
<evidence type="ECO:0000256" key="1">
    <source>
        <dbReference type="ARBA" id="ARBA00022723"/>
    </source>
</evidence>